<dbReference type="OrthoDB" id="1551342at2"/>
<organism evidence="1 2">
    <name type="scientific">Phormidesmis priestleyi ULC007</name>
    <dbReference type="NCBI Taxonomy" id="1920490"/>
    <lineage>
        <taxon>Bacteria</taxon>
        <taxon>Bacillati</taxon>
        <taxon>Cyanobacteriota</taxon>
        <taxon>Cyanophyceae</taxon>
        <taxon>Leptolyngbyales</taxon>
        <taxon>Leptolyngbyaceae</taxon>
        <taxon>Phormidesmis</taxon>
    </lineage>
</organism>
<gene>
    <name evidence="1" type="ORF">C7B65_18290</name>
</gene>
<reference evidence="1 2" key="1">
    <citation type="submission" date="2018-02" db="EMBL/GenBank/DDBJ databases">
        <authorList>
            <person name="Cohen D.B."/>
            <person name="Kent A.D."/>
        </authorList>
    </citation>
    <scope>NUCLEOTIDE SEQUENCE [LARGE SCALE GENOMIC DNA]</scope>
    <source>
        <strain evidence="1 2">ULC007</strain>
    </source>
</reference>
<dbReference type="Proteomes" id="UP000238634">
    <property type="component" value="Unassembled WGS sequence"/>
</dbReference>
<protein>
    <submittedName>
        <fullName evidence="1">Uncharacterized protein</fullName>
    </submittedName>
</protein>
<dbReference type="EMBL" id="PVWG01000027">
    <property type="protein sequence ID" value="PSB17499.1"/>
    <property type="molecule type" value="Genomic_DNA"/>
</dbReference>
<comment type="caution">
    <text evidence="1">The sequence shown here is derived from an EMBL/GenBank/DDBJ whole genome shotgun (WGS) entry which is preliminary data.</text>
</comment>
<accession>A0A2T1DAJ1</accession>
<sequence>MSPNLWIGVYRRLDNRFEGLSDNSPRALELHNRRKKALHDALEDDPNWRVEVWGYTDDDVPHEFVEIAIAIIANPAFQASVTLALGYIGGKLLDAAVDEVFIEPLKEMIRRLCDKQKQEEILDFHIKLPDGTTIRCDPKNNDAVITLHYSGGKLLTVMYNASQEEINKLKD</sequence>
<evidence type="ECO:0000313" key="2">
    <source>
        <dbReference type="Proteomes" id="UP000238634"/>
    </source>
</evidence>
<keyword evidence="2" id="KW-1185">Reference proteome</keyword>
<dbReference type="AlphaFoldDB" id="A0A2T1DAJ1"/>
<reference evidence="1 2" key="2">
    <citation type="submission" date="2018-03" db="EMBL/GenBank/DDBJ databases">
        <title>The ancient ancestry and fast evolution of plastids.</title>
        <authorList>
            <person name="Moore K.R."/>
            <person name="Magnabosco C."/>
            <person name="Momper L."/>
            <person name="Gold D.A."/>
            <person name="Bosak T."/>
            <person name="Fournier G.P."/>
        </authorList>
    </citation>
    <scope>NUCLEOTIDE SEQUENCE [LARGE SCALE GENOMIC DNA]</scope>
    <source>
        <strain evidence="1 2">ULC007</strain>
    </source>
</reference>
<dbReference type="RefSeq" id="WP_073074125.1">
    <property type="nucleotide sequence ID" value="NZ_MPPI01000030.1"/>
</dbReference>
<evidence type="ECO:0000313" key="1">
    <source>
        <dbReference type="EMBL" id="PSB17499.1"/>
    </source>
</evidence>
<dbReference type="STRING" id="1920490.GCA_001895925_01401"/>
<name>A0A2T1DAJ1_9CYAN</name>
<proteinExistence type="predicted"/>